<dbReference type="RefSeq" id="WP_111652204.1">
    <property type="nucleotide sequence ID" value="NZ_JACHWI010000010.1"/>
</dbReference>
<dbReference type="Proteomes" id="UP000249341">
    <property type="component" value="Unassembled WGS sequence"/>
</dbReference>
<organism evidence="3 4">
    <name type="scientific">Actinoplanes lutulentus</name>
    <dbReference type="NCBI Taxonomy" id="1287878"/>
    <lineage>
        <taxon>Bacteria</taxon>
        <taxon>Bacillati</taxon>
        <taxon>Actinomycetota</taxon>
        <taxon>Actinomycetes</taxon>
        <taxon>Micromonosporales</taxon>
        <taxon>Micromonosporaceae</taxon>
        <taxon>Actinoplanes</taxon>
    </lineage>
</organism>
<feature type="transmembrane region" description="Helical" evidence="2">
    <location>
        <begin position="332"/>
        <end position="353"/>
    </location>
</feature>
<feature type="transmembrane region" description="Helical" evidence="2">
    <location>
        <begin position="388"/>
        <end position="411"/>
    </location>
</feature>
<evidence type="ECO:0000313" key="3">
    <source>
        <dbReference type="EMBL" id="RAK31284.1"/>
    </source>
</evidence>
<protein>
    <submittedName>
        <fullName evidence="3">Uncharacterized protein</fullName>
    </submittedName>
</protein>
<keyword evidence="2" id="KW-1133">Transmembrane helix</keyword>
<sequence>MTAGDWTGAGNDWARVDAAWPHTDGQRVSARTQSTHAQSTRAHSTRNESTRSDSPAGGSDGEGPADDGWPQADPGLERAYKRLLRTYPPGYRQRHEPEIMTTLLEMAEPGQQRPSRAESWHLIASGIRQRFRLPAGWPLAWVAAVLVALIGGGFGAAAGSWTAEQTFADIPGQATVGALHEQVLGRPGDDTSVQPDSGSPWWGRMVMVNTSVLGFDGWDAEQARQRLAADGWRLGPTTHPAGSATTTDEQGNDVEMELRRTEFRAERDGVVLEVDSHQTEQSGMVGTRLWSAGNATLLPFTVIGMLAGLTVGWLFAAAGVQWLRHAAPARAGLGAALAAVTVVVLTLPAVAFYGNVMRAFRYAGGDDAVFTVHSAVNPGAYWPFGPEWLNLALAVAGLGLAAAVLILTWAARSGARGGAR</sequence>
<keyword evidence="4" id="KW-1185">Reference proteome</keyword>
<feature type="region of interest" description="Disordered" evidence="1">
    <location>
        <begin position="1"/>
        <end position="74"/>
    </location>
</feature>
<keyword evidence="2" id="KW-0472">Membrane</keyword>
<feature type="transmembrane region" description="Helical" evidence="2">
    <location>
        <begin position="297"/>
        <end position="320"/>
    </location>
</feature>
<comment type="caution">
    <text evidence="3">The sequence shown here is derived from an EMBL/GenBank/DDBJ whole genome shotgun (WGS) entry which is preliminary data.</text>
</comment>
<dbReference type="EMBL" id="QLMJ01000015">
    <property type="protein sequence ID" value="RAK31284.1"/>
    <property type="molecule type" value="Genomic_DNA"/>
</dbReference>
<evidence type="ECO:0000256" key="1">
    <source>
        <dbReference type="SAM" id="MobiDB-lite"/>
    </source>
</evidence>
<keyword evidence="2" id="KW-0812">Transmembrane</keyword>
<gene>
    <name evidence="3" type="ORF">B0I29_11590</name>
</gene>
<feature type="compositionally biased region" description="Polar residues" evidence="1">
    <location>
        <begin position="29"/>
        <end position="42"/>
    </location>
</feature>
<dbReference type="AlphaFoldDB" id="A0A327Z6B4"/>
<reference evidence="3 4" key="1">
    <citation type="submission" date="2018-06" db="EMBL/GenBank/DDBJ databases">
        <title>Genomic Encyclopedia of Type Strains, Phase III (KMG-III): the genomes of soil and plant-associated and newly described type strains.</title>
        <authorList>
            <person name="Whitman W."/>
        </authorList>
    </citation>
    <scope>NUCLEOTIDE SEQUENCE [LARGE SCALE GENOMIC DNA]</scope>
    <source>
        <strain evidence="3 4">CGMCC 4.7090</strain>
    </source>
</reference>
<evidence type="ECO:0000313" key="4">
    <source>
        <dbReference type="Proteomes" id="UP000249341"/>
    </source>
</evidence>
<accession>A0A327Z6B4</accession>
<feature type="region of interest" description="Disordered" evidence="1">
    <location>
        <begin position="232"/>
        <end position="252"/>
    </location>
</feature>
<feature type="transmembrane region" description="Helical" evidence="2">
    <location>
        <begin position="138"/>
        <end position="161"/>
    </location>
</feature>
<name>A0A327Z6B4_9ACTN</name>
<evidence type="ECO:0000256" key="2">
    <source>
        <dbReference type="SAM" id="Phobius"/>
    </source>
</evidence>
<proteinExistence type="predicted"/>
<dbReference type="OrthoDB" id="3293522at2"/>